<keyword evidence="4" id="KW-1185">Reference proteome</keyword>
<feature type="compositionally biased region" description="Acidic residues" evidence="1">
    <location>
        <begin position="52"/>
        <end position="70"/>
    </location>
</feature>
<keyword evidence="2" id="KW-0472">Membrane</keyword>
<dbReference type="EMBL" id="KN837111">
    <property type="protein sequence ID" value="KIJ45734.1"/>
    <property type="molecule type" value="Genomic_DNA"/>
</dbReference>
<dbReference type="HOGENOM" id="CLU_2293501_0_0_1"/>
<proteinExistence type="predicted"/>
<keyword evidence="2" id="KW-0812">Transmembrane</keyword>
<accession>A0A0C9VFF3</accession>
<organism evidence="3 4">
    <name type="scientific">Sphaerobolus stellatus (strain SS14)</name>
    <dbReference type="NCBI Taxonomy" id="990650"/>
    <lineage>
        <taxon>Eukaryota</taxon>
        <taxon>Fungi</taxon>
        <taxon>Dikarya</taxon>
        <taxon>Basidiomycota</taxon>
        <taxon>Agaricomycotina</taxon>
        <taxon>Agaricomycetes</taxon>
        <taxon>Phallomycetidae</taxon>
        <taxon>Geastrales</taxon>
        <taxon>Sphaerobolaceae</taxon>
        <taxon>Sphaerobolus</taxon>
    </lineage>
</organism>
<sequence>MATHSAAVTYAGVIVFALCIGYFAGIASSLTFTRSSETDSIEDKEKNSPDNSEVEEDAETDNESEADEDLGSIQPKVQDDCTLLLVVRSDLGMSTGKIAAQ</sequence>
<dbReference type="SUPFAM" id="SSF102462">
    <property type="entry name" value="Peptidyl-tRNA hydrolase II"/>
    <property type="match status" value="1"/>
</dbReference>
<keyword evidence="2" id="KW-1133">Transmembrane helix</keyword>
<name>A0A0C9VFF3_SPHS4</name>
<evidence type="ECO:0000313" key="3">
    <source>
        <dbReference type="EMBL" id="KIJ45734.1"/>
    </source>
</evidence>
<feature type="transmembrane region" description="Helical" evidence="2">
    <location>
        <begin position="6"/>
        <end position="27"/>
    </location>
</feature>
<dbReference type="InterPro" id="IPR023476">
    <property type="entry name" value="Pep_tRNA_hydro_II_dom_sf"/>
</dbReference>
<protein>
    <submittedName>
        <fullName evidence="3">Uncharacterized protein</fullName>
    </submittedName>
</protein>
<evidence type="ECO:0000313" key="4">
    <source>
        <dbReference type="Proteomes" id="UP000054279"/>
    </source>
</evidence>
<dbReference type="Proteomes" id="UP000054279">
    <property type="component" value="Unassembled WGS sequence"/>
</dbReference>
<dbReference type="AlphaFoldDB" id="A0A0C9VFF3"/>
<evidence type="ECO:0000256" key="1">
    <source>
        <dbReference type="SAM" id="MobiDB-lite"/>
    </source>
</evidence>
<reference evidence="3 4" key="1">
    <citation type="submission" date="2014-06" db="EMBL/GenBank/DDBJ databases">
        <title>Evolutionary Origins and Diversification of the Mycorrhizal Mutualists.</title>
        <authorList>
            <consortium name="DOE Joint Genome Institute"/>
            <consortium name="Mycorrhizal Genomics Consortium"/>
            <person name="Kohler A."/>
            <person name="Kuo A."/>
            <person name="Nagy L.G."/>
            <person name="Floudas D."/>
            <person name="Copeland A."/>
            <person name="Barry K.W."/>
            <person name="Cichocki N."/>
            <person name="Veneault-Fourrey C."/>
            <person name="LaButti K."/>
            <person name="Lindquist E.A."/>
            <person name="Lipzen A."/>
            <person name="Lundell T."/>
            <person name="Morin E."/>
            <person name="Murat C."/>
            <person name="Riley R."/>
            <person name="Ohm R."/>
            <person name="Sun H."/>
            <person name="Tunlid A."/>
            <person name="Henrissat B."/>
            <person name="Grigoriev I.V."/>
            <person name="Hibbett D.S."/>
            <person name="Martin F."/>
        </authorList>
    </citation>
    <scope>NUCLEOTIDE SEQUENCE [LARGE SCALE GENOMIC DNA]</scope>
    <source>
        <strain evidence="3 4">SS14</strain>
    </source>
</reference>
<gene>
    <name evidence="3" type="ORF">M422DRAFT_46766</name>
</gene>
<feature type="region of interest" description="Disordered" evidence="1">
    <location>
        <begin position="34"/>
        <end position="75"/>
    </location>
</feature>
<evidence type="ECO:0000256" key="2">
    <source>
        <dbReference type="SAM" id="Phobius"/>
    </source>
</evidence>
<dbReference type="OrthoDB" id="1733656at2759"/>